<name>A0ABN6YMA2_9MICO</name>
<dbReference type="PROSITE" id="PS00175">
    <property type="entry name" value="PG_MUTASE"/>
    <property type="match status" value="1"/>
</dbReference>
<dbReference type="InterPro" id="IPR029033">
    <property type="entry name" value="His_PPase_superfam"/>
</dbReference>
<proteinExistence type="predicted"/>
<feature type="region of interest" description="Disordered" evidence="2">
    <location>
        <begin position="161"/>
        <end position="190"/>
    </location>
</feature>
<reference evidence="4" key="1">
    <citation type="journal article" date="2019" name="Int. J. Syst. Evol. Microbiol.">
        <title>The Global Catalogue of Microorganisms (GCM) 10K type strain sequencing project: providing services to taxonomists for standard genome sequencing and annotation.</title>
        <authorList>
            <consortium name="The Broad Institute Genomics Platform"/>
            <consortium name="The Broad Institute Genome Sequencing Center for Infectious Disease"/>
            <person name="Wu L."/>
            <person name="Ma J."/>
        </authorList>
    </citation>
    <scope>NUCLEOTIDE SEQUENCE [LARGE SCALE GENOMIC DNA]</scope>
    <source>
        <strain evidence="4">NBRC 110608</strain>
    </source>
</reference>
<dbReference type="SUPFAM" id="SSF54637">
    <property type="entry name" value="Thioesterase/thiol ester dehydrase-isomerase"/>
    <property type="match status" value="1"/>
</dbReference>
<dbReference type="EMBL" id="AP027735">
    <property type="protein sequence ID" value="BDZ58542.1"/>
    <property type="molecule type" value="Genomic_DNA"/>
</dbReference>
<sequence>MSGETQPVPGPSERLMRAGSGQRRIVVWRHGQTNQNASGVWQGQLDTELSEVGREQARAAAEVLATYRPTLLVTSDLLRAAATADALAQVTGLQARVDPRLREIHVGEWQGLTAGDVAERYPDLQDQVMRGEDPARGVTGETVGQVVERGRPALREVAEQLAGGDRGGDHARGDRAGAGGRPGRDRPAYGLDGARRTAQLLLGRARRAPVRLADRPVEPGSGAMSVASMLNRVVRSRAHVGRERSLSMTPKQQWRVMNLYPPFLGIGLRIYGWTDDWTEVRVKLLLTPFNRNNHGTAFGGSIGAMSDAFNALLLIGQLGPDYLVWDTEAQVRYVSPGAGTVYATFRVTPEEAEDVRREAASGEKVLRWFDTDLTLKDGTVVAHARRQVYVRLKRGASRPDLEGAESAR</sequence>
<dbReference type="Pfam" id="PF00300">
    <property type="entry name" value="His_Phos_1"/>
    <property type="match status" value="1"/>
</dbReference>
<keyword evidence="4" id="KW-1185">Reference proteome</keyword>
<dbReference type="InterPro" id="IPR051695">
    <property type="entry name" value="Phosphoglycerate_Mutase"/>
</dbReference>
<evidence type="ECO:0000256" key="1">
    <source>
        <dbReference type="ARBA" id="ARBA00022801"/>
    </source>
</evidence>
<dbReference type="Pfam" id="PF14539">
    <property type="entry name" value="DUF4442"/>
    <property type="match status" value="1"/>
</dbReference>
<dbReference type="CDD" id="cd07067">
    <property type="entry name" value="HP_PGM_like"/>
    <property type="match status" value="1"/>
</dbReference>
<evidence type="ECO:0000313" key="4">
    <source>
        <dbReference type="Proteomes" id="UP001321421"/>
    </source>
</evidence>
<evidence type="ECO:0000256" key="2">
    <source>
        <dbReference type="SAM" id="MobiDB-lite"/>
    </source>
</evidence>
<gene>
    <name evidence="3" type="ORF">GCM10025872_21990</name>
</gene>
<dbReference type="PANTHER" id="PTHR46517">
    <property type="entry name" value="FRUCTOSE-2,6-BISPHOSPHATASE TIGAR"/>
    <property type="match status" value="1"/>
</dbReference>
<dbReference type="PANTHER" id="PTHR46517:SF1">
    <property type="entry name" value="FRUCTOSE-2,6-BISPHOSPHATASE TIGAR"/>
    <property type="match status" value="1"/>
</dbReference>
<dbReference type="Proteomes" id="UP001321421">
    <property type="component" value="Chromosome"/>
</dbReference>
<evidence type="ECO:0008006" key="5">
    <source>
        <dbReference type="Google" id="ProtNLM"/>
    </source>
</evidence>
<protein>
    <recommendedName>
        <fullName evidence="5">DUF4442 domain-containing protein</fullName>
    </recommendedName>
</protein>
<dbReference type="Gene3D" id="3.10.129.10">
    <property type="entry name" value="Hotdog Thioesterase"/>
    <property type="match status" value="1"/>
</dbReference>
<feature type="compositionally biased region" description="Basic and acidic residues" evidence="2">
    <location>
        <begin position="166"/>
        <end position="175"/>
    </location>
</feature>
<dbReference type="SMART" id="SM00855">
    <property type="entry name" value="PGAM"/>
    <property type="match status" value="1"/>
</dbReference>
<accession>A0ABN6YMA2</accession>
<dbReference type="SUPFAM" id="SSF53254">
    <property type="entry name" value="Phosphoglycerate mutase-like"/>
    <property type="match status" value="1"/>
</dbReference>
<dbReference type="InterPro" id="IPR027961">
    <property type="entry name" value="DUF4442"/>
</dbReference>
<dbReference type="InterPro" id="IPR013078">
    <property type="entry name" value="His_Pase_superF_clade-1"/>
</dbReference>
<dbReference type="InterPro" id="IPR001345">
    <property type="entry name" value="PG/BPGM_mutase_AS"/>
</dbReference>
<dbReference type="Gene3D" id="3.40.50.1240">
    <property type="entry name" value="Phosphoglycerate mutase-like"/>
    <property type="match status" value="1"/>
</dbReference>
<dbReference type="InterPro" id="IPR029069">
    <property type="entry name" value="HotDog_dom_sf"/>
</dbReference>
<keyword evidence="1" id="KW-0378">Hydrolase</keyword>
<dbReference type="RefSeq" id="WP_433996995.1">
    <property type="nucleotide sequence ID" value="NZ_AP027735.1"/>
</dbReference>
<evidence type="ECO:0000313" key="3">
    <source>
        <dbReference type="EMBL" id="BDZ58542.1"/>
    </source>
</evidence>
<organism evidence="3 4">
    <name type="scientific">Barrientosiimonas endolithica</name>
    <dbReference type="NCBI Taxonomy" id="1535208"/>
    <lineage>
        <taxon>Bacteria</taxon>
        <taxon>Bacillati</taxon>
        <taxon>Actinomycetota</taxon>
        <taxon>Actinomycetes</taxon>
        <taxon>Micrococcales</taxon>
        <taxon>Dermacoccaceae</taxon>
        <taxon>Barrientosiimonas</taxon>
    </lineage>
</organism>